<gene>
    <name evidence="1" type="primary">jg16496</name>
    <name evidence="1" type="ORF">PAEG_LOCUS3750</name>
</gene>
<dbReference type="AlphaFoldDB" id="A0A8S4QM14"/>
<organism evidence="1 2">
    <name type="scientific">Pararge aegeria aegeria</name>
    <dbReference type="NCBI Taxonomy" id="348720"/>
    <lineage>
        <taxon>Eukaryota</taxon>
        <taxon>Metazoa</taxon>
        <taxon>Ecdysozoa</taxon>
        <taxon>Arthropoda</taxon>
        <taxon>Hexapoda</taxon>
        <taxon>Insecta</taxon>
        <taxon>Pterygota</taxon>
        <taxon>Neoptera</taxon>
        <taxon>Endopterygota</taxon>
        <taxon>Lepidoptera</taxon>
        <taxon>Glossata</taxon>
        <taxon>Ditrysia</taxon>
        <taxon>Papilionoidea</taxon>
        <taxon>Nymphalidae</taxon>
        <taxon>Satyrinae</taxon>
        <taxon>Satyrini</taxon>
        <taxon>Parargina</taxon>
        <taxon>Pararge</taxon>
    </lineage>
</organism>
<evidence type="ECO:0000313" key="1">
    <source>
        <dbReference type="EMBL" id="CAH2215621.1"/>
    </source>
</evidence>
<proteinExistence type="predicted"/>
<dbReference type="OrthoDB" id="16520at2759"/>
<name>A0A8S4QM14_9NEOP</name>
<accession>A0A8S4QM14</accession>
<dbReference type="Proteomes" id="UP000838756">
    <property type="component" value="Unassembled WGS sequence"/>
</dbReference>
<dbReference type="EMBL" id="CAKXAJ010012271">
    <property type="protein sequence ID" value="CAH2215621.1"/>
    <property type="molecule type" value="Genomic_DNA"/>
</dbReference>
<sequence length="87" mass="9937">MPLCDNEFCRNIVSILKWDVWSTPIRTEPAWWTTTLTPSHFGRRPVLCGEPVMGQCDDDEVSTENSIYPETAYFVKASPTFLIKLAL</sequence>
<reference evidence="1" key="1">
    <citation type="submission" date="2022-03" db="EMBL/GenBank/DDBJ databases">
        <authorList>
            <person name="Lindestad O."/>
        </authorList>
    </citation>
    <scope>NUCLEOTIDE SEQUENCE</scope>
</reference>
<comment type="caution">
    <text evidence="1">The sequence shown here is derived from an EMBL/GenBank/DDBJ whole genome shotgun (WGS) entry which is preliminary data.</text>
</comment>
<keyword evidence="2" id="KW-1185">Reference proteome</keyword>
<evidence type="ECO:0000313" key="2">
    <source>
        <dbReference type="Proteomes" id="UP000838756"/>
    </source>
</evidence>
<protein>
    <submittedName>
        <fullName evidence="1">Jg16496 protein</fullName>
    </submittedName>
</protein>